<dbReference type="CTD" id="100535410"/>
<dbReference type="GO" id="GO:0016477">
    <property type="term" value="P:cell migration"/>
    <property type="evidence" value="ECO:0007669"/>
    <property type="project" value="TreeGrafter"/>
</dbReference>
<dbReference type="GO" id="GO:0007179">
    <property type="term" value="P:transforming growth factor beta receptor signaling pathway"/>
    <property type="evidence" value="ECO:0007669"/>
    <property type="project" value="TreeGrafter"/>
</dbReference>
<dbReference type="Ensembl" id="ENSPNAT00000014930.2">
    <property type="protein sequence ID" value="ENSPNAP00000008712.1"/>
    <property type="gene ID" value="ENSPNAG00000014328.2"/>
</dbReference>
<dbReference type="InterPro" id="IPR001507">
    <property type="entry name" value="ZP_dom"/>
</dbReference>
<feature type="compositionally biased region" description="Basic and acidic residues" evidence="10">
    <location>
        <begin position="648"/>
        <end position="677"/>
    </location>
</feature>
<evidence type="ECO:0000256" key="3">
    <source>
        <dbReference type="ARBA" id="ARBA00022553"/>
    </source>
</evidence>
<dbReference type="GO" id="GO:0005539">
    <property type="term" value="F:glycosaminoglycan binding"/>
    <property type="evidence" value="ECO:0007669"/>
    <property type="project" value="TreeGrafter"/>
</dbReference>
<keyword evidence="3" id="KW-0597">Phosphoprotein</keyword>
<reference evidence="14" key="3">
    <citation type="submission" date="2025-09" db="UniProtKB">
        <authorList>
            <consortium name="Ensembl"/>
        </authorList>
    </citation>
    <scope>IDENTIFICATION</scope>
</reference>
<dbReference type="GO" id="GO:0001837">
    <property type="term" value="P:epithelial to mesenchymal transition"/>
    <property type="evidence" value="ECO:0007669"/>
    <property type="project" value="TreeGrafter"/>
</dbReference>
<evidence type="ECO:0000313" key="14">
    <source>
        <dbReference type="Ensembl" id="ENSPNAP00000008712.1"/>
    </source>
</evidence>
<evidence type="ECO:0000256" key="12">
    <source>
        <dbReference type="SAM" id="SignalP"/>
    </source>
</evidence>
<dbReference type="RefSeq" id="XP_037392822.1">
    <property type="nucleotide sequence ID" value="XM_037536925.1"/>
</dbReference>
<dbReference type="InterPro" id="IPR042235">
    <property type="entry name" value="ZP-C_dom"/>
</dbReference>
<keyword evidence="4 11" id="KW-0812">Transmembrane</keyword>
<feature type="domain" description="ZP" evidence="13">
    <location>
        <begin position="385"/>
        <end position="737"/>
    </location>
</feature>
<dbReference type="OrthoDB" id="8963415at2759"/>
<feature type="region of interest" description="Disordered" evidence="10">
    <location>
        <begin position="603"/>
        <end position="692"/>
    </location>
</feature>
<evidence type="ECO:0000256" key="11">
    <source>
        <dbReference type="SAM" id="Phobius"/>
    </source>
</evidence>
<feature type="transmembrane region" description="Helical" evidence="11">
    <location>
        <begin position="807"/>
        <end position="830"/>
    </location>
</feature>
<dbReference type="Pfam" id="PF23344">
    <property type="entry name" value="ZP-N"/>
    <property type="match status" value="1"/>
</dbReference>
<dbReference type="Proteomes" id="UP001501920">
    <property type="component" value="Chromosome 1"/>
</dbReference>
<evidence type="ECO:0000256" key="4">
    <source>
        <dbReference type="ARBA" id="ARBA00022692"/>
    </source>
</evidence>
<dbReference type="GO" id="GO:0050431">
    <property type="term" value="F:transforming growth factor beta binding"/>
    <property type="evidence" value="ECO:0007669"/>
    <property type="project" value="TreeGrafter"/>
</dbReference>
<sequence length="868" mass="95334">MTLLSGCALLCLLLFGAGSAGGEKLQCAVSPVGALHPVQAQLERFEAGPGCAAREGGAKETHVIAVGSANQRSGKLVTVVLRPLSNSRPVSRPVILVLSSQHAVHWVLESEGLPEMLHVLVQVSANSTVEFGNVPARVHSIPTLPWRARALLQWTLQRHSTITSLTHSARANRIYLRLGEDPNMPSVCHLQSLFLSHNYLASELQQQEANGCTPSEMASDTEVHVIKLWSAGSGLCGSLQVEVSITLLPSVADAGWYNLVLVLSSAAPVNFALVTTGLRGHITVYSSHSVTPLYPPKPDLTMSTIIVPDLLMHPDLLAWTKENDYSFVMSYTEANLANRFVIKLRGRETVQEALEAKEEETRLRQWLSREDDDGAESSLEVIRAQCLDGRLTVSVDKQILQALSLRVLVVTLRDPSCQAQSNGSHFLLAFPVISCGTEAEIKQHSREMQYKNTVLLWKRKPRIGLSRGTKWKMSEDLTPVVIHFSCAAPFPTPPTVPEMRSSRPMGAKWRSTASGPLWFITPHGVPLLSLQLFASKQFERRTVGPCIATINSRVYAEISGSRALGGRLELSSCVVSPLSDPRAHPGWPVVQDFCPADPSFSLENRVSEERVSEEEEEGEEESDEGEREVREGEQEREEEEEEAEEREEDRQRKELSQEGRREETSDEEKEKVRDGLGKRKSPTQKFDQMKGKTKPRLRFSFVLRPVFNNSIQFLHCSLQLCGGGSPAATAQRHCTQQPSISALIPTPAGQQCEYRNLSRPVLVTYSPTDGLVGLLPPPAGQLAQKPAAAKTEMSRHSSSDTVADTGLVVVIVFAAFLLGISLMGALWCIYSCTGKPAAVHRDSYLETTEYNSNSWNPVAQLEQASSSV</sequence>
<feature type="signal peptide" evidence="12">
    <location>
        <begin position="1"/>
        <end position="22"/>
    </location>
</feature>
<dbReference type="Gene3D" id="2.60.40.4100">
    <property type="entry name" value="Zona pellucida, ZP-C domain"/>
    <property type="match status" value="1"/>
</dbReference>
<reference evidence="14" key="2">
    <citation type="submission" date="2025-08" db="UniProtKB">
        <authorList>
            <consortium name="Ensembl"/>
        </authorList>
    </citation>
    <scope>IDENTIFICATION</scope>
</reference>
<dbReference type="Pfam" id="PF26060">
    <property type="entry name" value="TGFBR3_N"/>
    <property type="match status" value="2"/>
</dbReference>
<protein>
    <recommendedName>
        <fullName evidence="13">ZP domain-containing protein</fullName>
    </recommendedName>
</protein>
<dbReference type="GO" id="GO:0005024">
    <property type="term" value="F:transforming growth factor beta receptor activity"/>
    <property type="evidence" value="ECO:0007669"/>
    <property type="project" value="TreeGrafter"/>
</dbReference>
<evidence type="ECO:0000256" key="7">
    <source>
        <dbReference type="ARBA" id="ARBA00023136"/>
    </source>
</evidence>
<evidence type="ECO:0000256" key="5">
    <source>
        <dbReference type="ARBA" id="ARBA00022729"/>
    </source>
</evidence>
<reference evidence="14 15" key="1">
    <citation type="submission" date="2020-10" db="EMBL/GenBank/DDBJ databases">
        <title>Pygocentrus nattereri (red-bellied piranha) genome, fPygNat1, primary haplotype.</title>
        <authorList>
            <person name="Myers G."/>
            <person name="Meyer A."/>
            <person name="Karagic N."/>
            <person name="Pippel M."/>
            <person name="Winkler S."/>
            <person name="Tracey A."/>
            <person name="Wood J."/>
            <person name="Formenti G."/>
            <person name="Howe K."/>
            <person name="Fedrigo O."/>
            <person name="Jarvis E.D."/>
        </authorList>
    </citation>
    <scope>NUCLEOTIDE SEQUENCE [LARGE SCALE GENOMIC DNA]</scope>
</reference>
<evidence type="ECO:0000256" key="10">
    <source>
        <dbReference type="SAM" id="MobiDB-lite"/>
    </source>
</evidence>
<dbReference type="OMA" id="GCAAREH"/>
<comment type="subcellular location">
    <subcellularLocation>
        <location evidence="1">Cell membrane</location>
        <topology evidence="1">Single-pass type I membrane protein</topology>
    </subcellularLocation>
</comment>
<accession>A0A3B4C9U5</accession>
<feature type="chain" id="PRO_5017227672" description="ZP domain-containing protein" evidence="12">
    <location>
        <begin position="23"/>
        <end position="868"/>
    </location>
</feature>
<dbReference type="PANTHER" id="PTHR14002">
    <property type="entry name" value="ENDOGLIN/TGF-BETA RECEPTOR TYPE III"/>
    <property type="match status" value="1"/>
</dbReference>
<evidence type="ECO:0000256" key="9">
    <source>
        <dbReference type="ARBA" id="ARBA00023180"/>
    </source>
</evidence>
<evidence type="ECO:0000256" key="2">
    <source>
        <dbReference type="ARBA" id="ARBA00022475"/>
    </source>
</evidence>
<evidence type="ECO:0000256" key="6">
    <source>
        <dbReference type="ARBA" id="ARBA00022989"/>
    </source>
</evidence>
<dbReference type="GeneTree" id="ENSGT00530000063861"/>
<dbReference type="InterPro" id="IPR058899">
    <property type="entry name" value="TGFBR3/Endoglin-like_N"/>
</dbReference>
<dbReference type="PANTHER" id="PTHR14002:SF56">
    <property type="entry name" value="TRANSFORMING GROWTH FACTOR BETA RECEPTOR TYPE 3-LIKE ISOFORM X1"/>
    <property type="match status" value="1"/>
</dbReference>
<keyword evidence="8" id="KW-1015">Disulfide bond</keyword>
<feature type="compositionally biased region" description="Acidic residues" evidence="10">
    <location>
        <begin position="634"/>
        <end position="647"/>
    </location>
</feature>
<dbReference type="GeneID" id="108439137"/>
<keyword evidence="15" id="KW-1185">Reference proteome</keyword>
<keyword evidence="5 12" id="KW-0732">Signal</keyword>
<keyword evidence="2" id="KW-1003">Cell membrane</keyword>
<keyword evidence="6 11" id="KW-1133">Transmembrane helix</keyword>
<keyword evidence="7 11" id="KW-0472">Membrane</keyword>
<dbReference type="InterPro" id="IPR055356">
    <property type="entry name" value="ZP-N"/>
</dbReference>
<feature type="compositionally biased region" description="Acidic residues" evidence="10">
    <location>
        <begin position="611"/>
        <end position="626"/>
    </location>
</feature>
<evidence type="ECO:0000256" key="8">
    <source>
        <dbReference type="ARBA" id="ARBA00023157"/>
    </source>
</evidence>
<keyword evidence="9" id="KW-0325">Glycoprotein</keyword>
<dbReference type="Gene3D" id="2.60.40.3210">
    <property type="entry name" value="Zona pellucida, ZP-N domain"/>
    <property type="match status" value="1"/>
</dbReference>
<dbReference type="AlphaFoldDB" id="A0A3B4C9U5"/>
<organism evidence="14 15">
    <name type="scientific">Pygocentrus nattereri</name>
    <name type="common">Red-bellied piranha</name>
    <dbReference type="NCBI Taxonomy" id="42514"/>
    <lineage>
        <taxon>Eukaryota</taxon>
        <taxon>Metazoa</taxon>
        <taxon>Chordata</taxon>
        <taxon>Craniata</taxon>
        <taxon>Vertebrata</taxon>
        <taxon>Euteleostomi</taxon>
        <taxon>Actinopterygii</taxon>
        <taxon>Neopterygii</taxon>
        <taxon>Teleostei</taxon>
        <taxon>Ostariophysi</taxon>
        <taxon>Characiformes</taxon>
        <taxon>Characoidei</taxon>
        <taxon>Pygocentrus</taxon>
    </lineage>
</organism>
<dbReference type="SMART" id="SM00241">
    <property type="entry name" value="ZP"/>
    <property type="match status" value="1"/>
</dbReference>
<dbReference type="GO" id="GO:0005114">
    <property type="term" value="F:type II transforming growth factor beta receptor binding"/>
    <property type="evidence" value="ECO:0007669"/>
    <property type="project" value="TreeGrafter"/>
</dbReference>
<evidence type="ECO:0000313" key="15">
    <source>
        <dbReference type="Proteomes" id="UP001501920"/>
    </source>
</evidence>
<evidence type="ECO:0000259" key="13">
    <source>
        <dbReference type="SMART" id="SM00241"/>
    </source>
</evidence>
<proteinExistence type="predicted"/>
<name>A0A3B4C9U5_PYGNA</name>
<evidence type="ECO:0000256" key="1">
    <source>
        <dbReference type="ARBA" id="ARBA00004251"/>
    </source>
</evidence>
<dbReference type="STRING" id="42514.ENSPNAP00000008712"/>
<dbReference type="RefSeq" id="XP_037392824.1">
    <property type="nucleotide sequence ID" value="XM_037536927.1"/>
</dbReference>
<dbReference type="GO" id="GO:0017015">
    <property type="term" value="P:regulation of transforming growth factor beta receptor signaling pathway"/>
    <property type="evidence" value="ECO:0007669"/>
    <property type="project" value="TreeGrafter"/>
</dbReference>